<feature type="transmembrane region" description="Helical" evidence="1">
    <location>
        <begin position="61"/>
        <end position="84"/>
    </location>
</feature>
<feature type="transmembrane region" description="Helical" evidence="1">
    <location>
        <begin position="32"/>
        <end position="55"/>
    </location>
</feature>
<dbReference type="AlphaFoldDB" id="A0A859FBH7"/>
<sequence>MDILILLGVLVLIAGINYAIFRLTALHRPSRVIAGVVTLLALPPLSYWATFYLMLPNDSGAFNSVLVAFLVASFFVINGIVLLISTAFA</sequence>
<feature type="transmembrane region" description="Helical" evidence="1">
    <location>
        <begin position="6"/>
        <end position="25"/>
    </location>
</feature>
<accession>A0A859FBH7</accession>
<name>A0A859FBH7_9BACI</name>
<dbReference type="EMBL" id="CP041372">
    <property type="protein sequence ID" value="QKS70310.1"/>
    <property type="molecule type" value="Genomic_DNA"/>
</dbReference>
<keyword evidence="1" id="KW-0812">Transmembrane</keyword>
<evidence type="ECO:0000313" key="3">
    <source>
        <dbReference type="Proteomes" id="UP000318138"/>
    </source>
</evidence>
<protein>
    <submittedName>
        <fullName evidence="2">Uncharacterized protein</fullName>
    </submittedName>
</protein>
<keyword evidence="1" id="KW-0472">Membrane</keyword>
<dbReference type="Proteomes" id="UP000318138">
    <property type="component" value="Chromosome"/>
</dbReference>
<reference evidence="3" key="1">
    <citation type="submission" date="2019-07" db="EMBL/GenBank/DDBJ databases">
        <title>Bacillus alkalisoli sp. nov. isolated from saline soil.</title>
        <authorList>
            <person name="Sun J.-Q."/>
            <person name="Xu L."/>
        </authorList>
    </citation>
    <scope>NUCLEOTIDE SEQUENCE [LARGE SCALE GENOMIC DNA]</scope>
    <source>
        <strain evidence="3">M4U3P1</strain>
    </source>
</reference>
<evidence type="ECO:0000313" key="2">
    <source>
        <dbReference type="EMBL" id="QKS70310.1"/>
    </source>
</evidence>
<dbReference type="KEGG" id="psua:FLK61_26490"/>
<dbReference type="RefSeq" id="WP_176008350.1">
    <property type="nucleotide sequence ID" value="NZ_CP041372.2"/>
</dbReference>
<organism evidence="2 3">
    <name type="scientific">Paenalkalicoccus suaedae</name>
    <dbReference type="NCBI Taxonomy" id="2592382"/>
    <lineage>
        <taxon>Bacteria</taxon>
        <taxon>Bacillati</taxon>
        <taxon>Bacillota</taxon>
        <taxon>Bacilli</taxon>
        <taxon>Bacillales</taxon>
        <taxon>Bacillaceae</taxon>
        <taxon>Paenalkalicoccus</taxon>
    </lineage>
</organism>
<keyword evidence="1" id="KW-1133">Transmembrane helix</keyword>
<proteinExistence type="predicted"/>
<gene>
    <name evidence="2" type="ORF">FLK61_26490</name>
</gene>
<keyword evidence="3" id="KW-1185">Reference proteome</keyword>
<evidence type="ECO:0000256" key="1">
    <source>
        <dbReference type="SAM" id="Phobius"/>
    </source>
</evidence>